<keyword evidence="11" id="KW-0802">TPR repeat</keyword>
<proteinExistence type="predicted"/>
<keyword evidence="9" id="KW-0862">Zinc</keyword>
<evidence type="ECO:0000256" key="5">
    <source>
        <dbReference type="ARBA" id="ARBA00022490"/>
    </source>
</evidence>
<dbReference type="PROSITE" id="PS50089">
    <property type="entry name" value="ZF_RING_2"/>
    <property type="match status" value="1"/>
</dbReference>
<dbReference type="GO" id="GO:0005737">
    <property type="term" value="C:cytoplasm"/>
    <property type="evidence" value="ECO:0007669"/>
    <property type="project" value="UniProtKB-SubCell"/>
</dbReference>
<keyword evidence="8 10" id="KW-0863">Zinc-finger</keyword>
<evidence type="ECO:0000313" key="16">
    <source>
        <dbReference type="Proteomes" id="UP000694680"/>
    </source>
</evidence>
<accession>A0A8C5G3G8</accession>
<evidence type="ECO:0000313" key="15">
    <source>
        <dbReference type="Ensembl" id="ENSGWIP00000011996.1"/>
    </source>
</evidence>
<reference evidence="15" key="3">
    <citation type="submission" date="2025-09" db="UniProtKB">
        <authorList>
            <consortium name="Ensembl"/>
        </authorList>
    </citation>
    <scope>IDENTIFICATION</scope>
</reference>
<feature type="repeat" description="TPR" evidence="11">
    <location>
        <begin position="247"/>
        <end position="280"/>
    </location>
</feature>
<dbReference type="Proteomes" id="UP000694680">
    <property type="component" value="Chromosome 14"/>
</dbReference>
<evidence type="ECO:0000256" key="2">
    <source>
        <dbReference type="ARBA" id="ARBA00004496"/>
    </source>
</evidence>
<feature type="coiled-coil region" evidence="12">
    <location>
        <begin position="965"/>
        <end position="992"/>
    </location>
</feature>
<dbReference type="InterPro" id="IPR056870">
    <property type="entry name" value="TTC3/DZIP3/RBM44-like_helical"/>
</dbReference>
<dbReference type="SUPFAM" id="SSF48452">
    <property type="entry name" value="TPR-like"/>
    <property type="match status" value="1"/>
</dbReference>
<evidence type="ECO:0000256" key="6">
    <source>
        <dbReference type="ARBA" id="ARBA00022679"/>
    </source>
</evidence>
<comment type="subcellular location">
    <subcellularLocation>
        <location evidence="2">Cytoplasm</location>
    </subcellularLocation>
</comment>
<evidence type="ECO:0000256" key="3">
    <source>
        <dbReference type="ARBA" id="ARBA00004906"/>
    </source>
</evidence>
<dbReference type="GO" id="GO:0016567">
    <property type="term" value="P:protein ubiquitination"/>
    <property type="evidence" value="ECO:0007669"/>
    <property type="project" value="UniProtKB-UniPathway"/>
</dbReference>
<dbReference type="Ensembl" id="ENSGWIT00000013399.1">
    <property type="protein sequence ID" value="ENSGWIP00000011996.1"/>
    <property type="gene ID" value="ENSGWIG00000007016.1"/>
</dbReference>
<evidence type="ECO:0000256" key="8">
    <source>
        <dbReference type="ARBA" id="ARBA00022771"/>
    </source>
</evidence>
<sequence>FSSEEMKKKGNENFQKMQYEDAVKFYTKAISYYPDNHIIYGNRALCYIRCKKYLTCEIFTNVPSVFLQGHYRYCEALFLLGQLCKAIHANATARFLCKESNDGIKDLEEQHSKFETQFNLCGMYFCLWTSLGNNKTGFSDSALEEHGPRSYFVSFLSSFFRVTAMPKISDLLPQSQKKADSKIEECEKLRSMVQDGYTALVDLRCRNAEQAFSKALALLETVTPKELSEAKKVLEKVKSYEERTFHCLTYYAIGRVYVRQNRFAVALENFLDSLQMVKNQILPGKLTWPLTKEVVKETQILLQHSDCAIETCRFPPPPDAICRFETCLNPLKTLIYFTDPDFKGFIQICCSQRCKIEYHINCWKTLKSSMSVENEKSFLLRSCLTQSCGGQICNIKIFGPTGLAKYQVRYAPSLSAVICLFCFSLKKLNSKEQRKKKRKLKKQSLQGNVMSDEILKQAWLLYRDRVLLQISQNIDLLKEETALQVSVVTRSLKPWLELDSLRGNQIAGQMLEWSEGQMPSLGQAVELLLERKNRVWARVFIQELSICADVNPKLSSWACQLNDAGLAAAGSFIDSHAEHLEHLDLSLLLNFSPLQDAIIEKLGARPELFSTFGLTVTEYFKQAQPPDARMFIWTLEEHRDDYVSCHNILDEYFDMISGHCSVIKKSDENENVSFGFNLIIILKCVGLGVIVLSGMRAATSREDWNQEPYEDDSLSFLDPDNLFSVPSHLREEVADFEDQYNSSRHGSDLIQILDNNPDPTKESLYDYFAQILDKHGPLEAEDPLLVGELDNFPAEARQKIEECGSFESFLLNSLRFMKMGLCIGLAHHAVSLQQAGHGANFYMVDASLVYPMVHYSPPMTELYRMLPNPYTIPFYEAGNNTITPGTFDHDPLPISFLPERDYETVVDGCEPGLDVLNGTPVAGGNETFLKKDAEVQVRISTLVYTLEEDIKVLKLNINIELLLFQQKLEEEVKRDQKEKKANQEALKSLKQETEKLVGEQESLGKKTPELKLPFLYVHAFPFRHPHSAHSNQLAAEKMSLEDEIERCKTLLKSSYRRSSKALVSTFLPFKPLAQASLSTQPSAAASNTTASNASPRKPLNKTVGPPPNTVFNRAVEKLNTMFPDYSRSDLMGFIQELRSSSGGSLSSMALPDVVNGVTQLILDHQVGSCLVSLSASRTQTSEYKHCVLQLNEEDPCIICHEEMTSVDTCVLECRHSFHNECIRSWLREQSTCPTCRTLALLPEEFPALTGRRHQAP</sequence>
<feature type="domain" description="RING-type" evidence="14">
    <location>
        <begin position="1196"/>
        <end position="1236"/>
    </location>
</feature>
<dbReference type="Pfam" id="PF24812">
    <property type="entry name" value="WHD_TTC3"/>
    <property type="match status" value="1"/>
</dbReference>
<dbReference type="Gene3D" id="3.30.40.10">
    <property type="entry name" value="Zinc/RING finger domain, C3HC4 (zinc finger)"/>
    <property type="match status" value="1"/>
</dbReference>
<protein>
    <recommendedName>
        <fullName evidence="4">RING-type E3 ubiquitin transferase</fullName>
        <ecNumber evidence="4">2.3.2.27</ecNumber>
    </recommendedName>
</protein>
<keyword evidence="7" id="KW-0479">Metal-binding</keyword>
<comment type="catalytic activity">
    <reaction evidence="1">
        <text>S-ubiquitinyl-[E2 ubiquitin-conjugating enzyme]-L-cysteine + [acceptor protein]-L-lysine = [E2 ubiquitin-conjugating enzyme]-L-cysteine + N(6)-ubiquitinyl-[acceptor protein]-L-lysine.</text>
        <dbReference type="EC" id="2.3.2.27"/>
    </reaction>
</comment>
<name>A0A8C5G3G8_GOUWI</name>
<dbReference type="CDD" id="cd16481">
    <property type="entry name" value="RING-H2_TTC3"/>
    <property type="match status" value="1"/>
</dbReference>
<dbReference type="PANTHER" id="PTHR17550:SF8">
    <property type="entry name" value="RING-TYPE E3 UBIQUITIN TRANSFERASE"/>
    <property type="match status" value="1"/>
</dbReference>
<keyword evidence="16" id="KW-1185">Reference proteome</keyword>
<keyword evidence="12" id="KW-0175">Coiled coil</keyword>
<dbReference type="InterPro" id="IPR011990">
    <property type="entry name" value="TPR-like_helical_dom_sf"/>
</dbReference>
<reference evidence="15" key="1">
    <citation type="submission" date="2020-06" db="EMBL/GenBank/DDBJ databases">
        <authorList>
            <consortium name="Wellcome Sanger Institute Data Sharing"/>
        </authorList>
    </citation>
    <scope>NUCLEOTIDE SEQUENCE [LARGE SCALE GENOMIC DNA]</scope>
</reference>
<dbReference type="SMART" id="SM00028">
    <property type="entry name" value="TPR"/>
    <property type="match status" value="2"/>
</dbReference>
<dbReference type="InterPro" id="IPR019734">
    <property type="entry name" value="TPR_rpt"/>
</dbReference>
<dbReference type="GO" id="GO:0008270">
    <property type="term" value="F:zinc ion binding"/>
    <property type="evidence" value="ECO:0007669"/>
    <property type="project" value="UniProtKB-KW"/>
</dbReference>
<evidence type="ECO:0000256" key="10">
    <source>
        <dbReference type="PROSITE-ProRule" id="PRU00175"/>
    </source>
</evidence>
<dbReference type="Pfam" id="PF24525">
    <property type="entry name" value="TTC3"/>
    <property type="match status" value="1"/>
</dbReference>
<dbReference type="SUPFAM" id="SSF57850">
    <property type="entry name" value="RING/U-box"/>
    <property type="match status" value="1"/>
</dbReference>
<dbReference type="EC" id="2.3.2.27" evidence="4"/>
<comment type="pathway">
    <text evidence="3">Protein modification; protein ubiquitination.</text>
</comment>
<feature type="repeat" description="TPR" evidence="11">
    <location>
        <begin position="3"/>
        <end position="36"/>
    </location>
</feature>
<dbReference type="InterPro" id="IPR056871">
    <property type="entry name" value="WH_TTC3"/>
</dbReference>
<evidence type="ECO:0000256" key="11">
    <source>
        <dbReference type="PROSITE-ProRule" id="PRU00339"/>
    </source>
</evidence>
<evidence type="ECO:0000256" key="13">
    <source>
        <dbReference type="SAM" id="MobiDB-lite"/>
    </source>
</evidence>
<dbReference type="InterPro" id="IPR043866">
    <property type="entry name" value="TTC3/DZIP3_dom"/>
</dbReference>
<dbReference type="Pfam" id="PF24905">
    <property type="entry name" value="TTC3_9th"/>
    <property type="match status" value="1"/>
</dbReference>
<dbReference type="UniPathway" id="UPA00143"/>
<reference evidence="15" key="2">
    <citation type="submission" date="2025-08" db="UniProtKB">
        <authorList>
            <consortium name="Ensembl"/>
        </authorList>
    </citation>
    <scope>IDENTIFICATION</scope>
</reference>
<dbReference type="Pfam" id="PF13639">
    <property type="entry name" value="zf-RING_2"/>
    <property type="match status" value="1"/>
</dbReference>
<keyword evidence="6" id="KW-0808">Transferase</keyword>
<evidence type="ECO:0000256" key="9">
    <source>
        <dbReference type="ARBA" id="ARBA00022833"/>
    </source>
</evidence>
<dbReference type="InterPro" id="IPR056872">
    <property type="entry name" value="TTC3/DZIP3-like_helical"/>
</dbReference>
<evidence type="ECO:0000259" key="14">
    <source>
        <dbReference type="PROSITE" id="PS50089"/>
    </source>
</evidence>
<dbReference type="SMART" id="SM00184">
    <property type="entry name" value="RING"/>
    <property type="match status" value="1"/>
</dbReference>
<evidence type="ECO:0000256" key="7">
    <source>
        <dbReference type="ARBA" id="ARBA00022723"/>
    </source>
</evidence>
<evidence type="ECO:0000256" key="4">
    <source>
        <dbReference type="ARBA" id="ARBA00012483"/>
    </source>
</evidence>
<dbReference type="GO" id="GO:0061630">
    <property type="term" value="F:ubiquitin protein ligase activity"/>
    <property type="evidence" value="ECO:0007669"/>
    <property type="project" value="UniProtKB-EC"/>
</dbReference>
<organism evidence="15 16">
    <name type="scientific">Gouania willdenowi</name>
    <name type="common">Blunt-snouted clingfish</name>
    <name type="synonym">Lepadogaster willdenowi</name>
    <dbReference type="NCBI Taxonomy" id="441366"/>
    <lineage>
        <taxon>Eukaryota</taxon>
        <taxon>Metazoa</taxon>
        <taxon>Chordata</taxon>
        <taxon>Craniata</taxon>
        <taxon>Vertebrata</taxon>
        <taxon>Euteleostomi</taxon>
        <taxon>Actinopterygii</taxon>
        <taxon>Neopterygii</taxon>
        <taxon>Teleostei</taxon>
        <taxon>Neoteleostei</taxon>
        <taxon>Acanthomorphata</taxon>
        <taxon>Ovalentaria</taxon>
        <taxon>Blenniimorphae</taxon>
        <taxon>Blenniiformes</taxon>
        <taxon>Gobiesocoidei</taxon>
        <taxon>Gobiesocidae</taxon>
        <taxon>Gobiesocinae</taxon>
        <taxon>Gouania</taxon>
    </lineage>
</organism>
<dbReference type="InterPro" id="IPR013083">
    <property type="entry name" value="Znf_RING/FYVE/PHD"/>
</dbReference>
<dbReference type="Gene3D" id="1.25.40.10">
    <property type="entry name" value="Tetratricopeptide repeat domain"/>
    <property type="match status" value="1"/>
</dbReference>
<feature type="compositionally biased region" description="Low complexity" evidence="13">
    <location>
        <begin position="1082"/>
        <end position="1094"/>
    </location>
</feature>
<evidence type="ECO:0000256" key="1">
    <source>
        <dbReference type="ARBA" id="ARBA00000900"/>
    </source>
</evidence>
<feature type="region of interest" description="Disordered" evidence="13">
    <location>
        <begin position="1080"/>
        <end position="1108"/>
    </location>
</feature>
<dbReference type="PANTHER" id="PTHR17550">
    <property type="entry name" value="E3 UBIQUITIN-PROTEIN LIGASE TTC3"/>
    <property type="match status" value="1"/>
</dbReference>
<evidence type="ECO:0000256" key="12">
    <source>
        <dbReference type="SAM" id="Coils"/>
    </source>
</evidence>
<dbReference type="Pfam" id="PF19179">
    <property type="entry name" value="TTC3_DZIP3_dom"/>
    <property type="match status" value="1"/>
</dbReference>
<dbReference type="AlphaFoldDB" id="A0A8C5G3G8"/>
<dbReference type="InterPro" id="IPR001841">
    <property type="entry name" value="Znf_RING"/>
</dbReference>
<dbReference type="PROSITE" id="PS50005">
    <property type="entry name" value="TPR"/>
    <property type="match status" value="2"/>
</dbReference>
<keyword evidence="5" id="KW-0963">Cytoplasm</keyword>